<accession>A0A6J5NI11</accession>
<dbReference type="EMBL" id="LR796679">
    <property type="protein sequence ID" value="CAB4158437.1"/>
    <property type="molecule type" value="Genomic_DNA"/>
</dbReference>
<name>A0A6J5NI11_9CAUD</name>
<proteinExistence type="predicted"/>
<protein>
    <submittedName>
        <fullName evidence="1">Uncharacterized protein</fullName>
    </submittedName>
</protein>
<evidence type="ECO:0000313" key="1">
    <source>
        <dbReference type="EMBL" id="CAB4158437.1"/>
    </source>
</evidence>
<organism evidence="1">
    <name type="scientific">uncultured Caudovirales phage</name>
    <dbReference type="NCBI Taxonomy" id="2100421"/>
    <lineage>
        <taxon>Viruses</taxon>
        <taxon>Duplodnaviria</taxon>
        <taxon>Heunggongvirae</taxon>
        <taxon>Uroviricota</taxon>
        <taxon>Caudoviricetes</taxon>
        <taxon>Peduoviridae</taxon>
        <taxon>Maltschvirus</taxon>
        <taxon>Maltschvirus maltsch</taxon>
    </lineage>
</organism>
<reference evidence="1" key="1">
    <citation type="submission" date="2020-04" db="EMBL/GenBank/DDBJ databases">
        <authorList>
            <person name="Chiriac C."/>
            <person name="Salcher M."/>
            <person name="Ghai R."/>
            <person name="Kavagutti S V."/>
        </authorList>
    </citation>
    <scope>NUCLEOTIDE SEQUENCE</scope>
</reference>
<sequence length="109" mass="12221">MKPRAYSRHKFSGELYKPVLKSTGDTLTTSYYFVGDISFTVGLNVNAKIIILAGQPYPMQSLVANIKDANGNLILDDQIWQINGLLPIMNAFNTIEEYRMGLTKYQGTI</sequence>
<gene>
    <name evidence="1" type="ORF">UFOVP712_4</name>
</gene>